<dbReference type="GO" id="GO:0044281">
    <property type="term" value="P:small molecule metabolic process"/>
    <property type="evidence" value="ECO:0007669"/>
    <property type="project" value="UniProtKB-ARBA"/>
</dbReference>
<dbReference type="CDD" id="cd03376">
    <property type="entry name" value="TPP_PFOR_porB_like"/>
    <property type="match status" value="1"/>
</dbReference>
<reference evidence="4" key="1">
    <citation type="journal article" date="2004" name="Environ. Microbiol.">
        <title>The genome of Desulfotalea psychrophila, a sulfate-reducing bacterium from permanently cold Arctic sediments.</title>
        <authorList>
            <person name="Rabus R."/>
            <person name="Ruepp A."/>
            <person name="Frickey T."/>
            <person name="Rattei T."/>
            <person name="Fartmann B."/>
            <person name="Stark M."/>
            <person name="Bauer M."/>
            <person name="Zibat A."/>
            <person name="Lombardot T."/>
            <person name="Becker I."/>
            <person name="Amann J."/>
            <person name="Gellner K."/>
            <person name="Teeling H."/>
            <person name="Leuschner W.D."/>
            <person name="Gloeckner F.-O."/>
            <person name="Lupas A.N."/>
            <person name="Amann R."/>
            <person name="Klenk H.-P."/>
        </authorList>
    </citation>
    <scope>NUCLEOTIDE SEQUENCE [LARGE SCALE GENOMIC DNA]</scope>
    <source>
        <strain evidence="4">DSM 12343 / LSv54</strain>
    </source>
</reference>
<keyword evidence="3" id="KW-0670">Pyruvate</keyword>
<evidence type="ECO:0000313" key="3">
    <source>
        <dbReference type="EMBL" id="CAG35930.1"/>
    </source>
</evidence>
<dbReference type="Proteomes" id="UP000000602">
    <property type="component" value="Chromosome"/>
</dbReference>
<dbReference type="KEGG" id="dps:DP1201"/>
<dbReference type="Gene3D" id="3.40.50.970">
    <property type="match status" value="2"/>
</dbReference>
<sequence>MTEQTVSIYRSMKDLPTAHLLGAGTPTCAGCGGLGALNQLYNIIGEKSVFVNAAGCMTLLSVYPFTPFRGSWLYTAMASAPAGAQGVRDALDILQEKQRIKEGEDMQVVVLTGDGSAYGMGLSATSAAMERDLDFLYICYDNEGYGNTGHQFSAATPHGAKTATSTGPCGYPGLKKDLFAIWAAHRPAYVATLIGAEPLDLARKIERAMSMKGPRLLIALAPCPTGWGFEPKEAINIGKLAVQTGIWPLKEYVDGQVVHTKIPGERKGVEEYLKLQGRYRHLFEPERNDELIGEIQKRVDRYWNSVEK</sequence>
<feature type="domain" description="Thiamine pyrophosphate enzyme TPP-binding" evidence="2">
    <location>
        <begin position="54"/>
        <end position="217"/>
    </location>
</feature>
<dbReference type="EMBL" id="CR522870">
    <property type="protein sequence ID" value="CAG35930.1"/>
    <property type="molecule type" value="Genomic_DNA"/>
</dbReference>
<dbReference type="GO" id="GO:0030976">
    <property type="term" value="F:thiamine pyrophosphate binding"/>
    <property type="evidence" value="ECO:0007669"/>
    <property type="project" value="InterPro"/>
</dbReference>
<dbReference type="HOGENOM" id="CLU_058423_0_0_7"/>
<gene>
    <name evidence="3" type="ordered locus">DP1201</name>
</gene>
<keyword evidence="1" id="KW-0560">Oxidoreductase</keyword>
<dbReference type="Pfam" id="PF02775">
    <property type="entry name" value="TPP_enzyme_C"/>
    <property type="match status" value="1"/>
</dbReference>
<dbReference type="PANTHER" id="PTHR42897">
    <property type="entry name" value="PYRUVATE SYNTHASE SUBUNIT PORB"/>
    <property type="match status" value="1"/>
</dbReference>
<dbReference type="AlphaFoldDB" id="Q6ANZ4"/>
<keyword evidence="4" id="KW-1185">Reference proteome</keyword>
<dbReference type="GO" id="GO:0016491">
    <property type="term" value="F:oxidoreductase activity"/>
    <property type="evidence" value="ECO:0007669"/>
    <property type="project" value="UniProtKB-KW"/>
</dbReference>
<dbReference type="STRING" id="177439.DP1201"/>
<dbReference type="OrthoDB" id="9794954at2"/>
<dbReference type="SUPFAM" id="SSF52518">
    <property type="entry name" value="Thiamin diphosphate-binding fold (THDP-binding)"/>
    <property type="match status" value="1"/>
</dbReference>
<evidence type="ECO:0000313" key="4">
    <source>
        <dbReference type="Proteomes" id="UP000000602"/>
    </source>
</evidence>
<dbReference type="PANTHER" id="PTHR42897:SF2">
    <property type="entry name" value="PYRUVATE SYNTHASE SUBUNIT PORB"/>
    <property type="match status" value="1"/>
</dbReference>
<evidence type="ECO:0000256" key="1">
    <source>
        <dbReference type="ARBA" id="ARBA00023002"/>
    </source>
</evidence>
<protein>
    <submittedName>
        <fullName evidence="3">Related to pyruvate synthase, subunit PorB</fullName>
    </submittedName>
</protein>
<name>Q6ANZ4_DESPS</name>
<dbReference type="InterPro" id="IPR051479">
    <property type="entry name" value="PorB-like"/>
</dbReference>
<dbReference type="RefSeq" id="WP_011188442.1">
    <property type="nucleotide sequence ID" value="NC_006138.1"/>
</dbReference>
<dbReference type="InterPro" id="IPR029061">
    <property type="entry name" value="THDP-binding"/>
</dbReference>
<proteinExistence type="predicted"/>
<evidence type="ECO:0000259" key="2">
    <source>
        <dbReference type="Pfam" id="PF02775"/>
    </source>
</evidence>
<dbReference type="InterPro" id="IPR011766">
    <property type="entry name" value="TPP_enzyme_TPP-bd"/>
</dbReference>
<dbReference type="eggNOG" id="COG1013">
    <property type="taxonomic scope" value="Bacteria"/>
</dbReference>
<organism evidence="3 4">
    <name type="scientific">Desulfotalea psychrophila (strain LSv54 / DSM 12343)</name>
    <dbReference type="NCBI Taxonomy" id="177439"/>
    <lineage>
        <taxon>Bacteria</taxon>
        <taxon>Pseudomonadati</taxon>
        <taxon>Thermodesulfobacteriota</taxon>
        <taxon>Desulfobulbia</taxon>
        <taxon>Desulfobulbales</taxon>
        <taxon>Desulfocapsaceae</taxon>
        <taxon>Desulfotalea</taxon>
    </lineage>
</organism>
<accession>Q6ANZ4</accession>